<dbReference type="RefSeq" id="WP_184993778.1">
    <property type="nucleotide sequence ID" value="NZ_BOMK01000009.1"/>
</dbReference>
<dbReference type="Proteomes" id="UP000578112">
    <property type="component" value="Unassembled WGS sequence"/>
</dbReference>
<organism evidence="1 2">
    <name type="scientific">Actinoplanes digitatis</name>
    <dbReference type="NCBI Taxonomy" id="1868"/>
    <lineage>
        <taxon>Bacteria</taxon>
        <taxon>Bacillati</taxon>
        <taxon>Actinomycetota</taxon>
        <taxon>Actinomycetes</taxon>
        <taxon>Micromonosporales</taxon>
        <taxon>Micromonosporaceae</taxon>
        <taxon>Actinoplanes</taxon>
    </lineage>
</organism>
<comment type="caution">
    <text evidence="1">The sequence shown here is derived from an EMBL/GenBank/DDBJ whole genome shotgun (WGS) entry which is preliminary data.</text>
</comment>
<dbReference type="AlphaFoldDB" id="A0A7W7MQC8"/>
<evidence type="ECO:0000313" key="2">
    <source>
        <dbReference type="Proteomes" id="UP000578112"/>
    </source>
</evidence>
<proteinExistence type="predicted"/>
<sequence length="204" mass="21461">MSLARAGVQSVSNRIPVGACSITVRLIAIRRSPMKPRSLLSLRRIAVLLAAALAGLTLVATPAGAQERGPRAAFSGPSAKGTTVTTQVAGAPILCEVNYGNDVTLSGGLLNVTWAVLCRYTDDGQFAKEVKDITMLVTIFQNNRIVGESGFCPASPEAFKACIHRVPFPGGTGRIHSEMYAKVTWNDGYPPIAGVFASPGFTIT</sequence>
<evidence type="ECO:0000313" key="1">
    <source>
        <dbReference type="EMBL" id="MBB4762577.1"/>
    </source>
</evidence>
<accession>A0A7W7MQC8</accession>
<keyword evidence="2" id="KW-1185">Reference proteome</keyword>
<dbReference type="EMBL" id="JACHNH010000001">
    <property type="protein sequence ID" value="MBB4762577.1"/>
    <property type="molecule type" value="Genomic_DNA"/>
</dbReference>
<gene>
    <name evidence="1" type="ORF">BJ971_003133</name>
</gene>
<protein>
    <submittedName>
        <fullName evidence="1">Uncharacterized protein</fullName>
    </submittedName>
</protein>
<name>A0A7W7MQC8_9ACTN</name>
<reference evidence="1 2" key="1">
    <citation type="submission" date="2020-08" db="EMBL/GenBank/DDBJ databases">
        <title>Sequencing the genomes of 1000 actinobacteria strains.</title>
        <authorList>
            <person name="Klenk H.-P."/>
        </authorList>
    </citation>
    <scope>NUCLEOTIDE SEQUENCE [LARGE SCALE GENOMIC DNA]</scope>
    <source>
        <strain evidence="1 2">DSM 43149</strain>
    </source>
</reference>